<evidence type="ECO:0000259" key="1">
    <source>
        <dbReference type="Pfam" id="PF01556"/>
    </source>
</evidence>
<dbReference type="Pfam" id="PF01556">
    <property type="entry name" value="DnaJ_C"/>
    <property type="match status" value="1"/>
</dbReference>
<gene>
    <name evidence="2" type="ORF">S01H4_28375</name>
</gene>
<feature type="domain" description="Chaperone DnaJ C-terminal" evidence="1">
    <location>
        <begin position="2"/>
        <end position="92"/>
    </location>
</feature>
<accession>X1APV2</accession>
<dbReference type="EMBL" id="BART01014095">
    <property type="protein sequence ID" value="GAG84789.1"/>
    <property type="molecule type" value="Genomic_DNA"/>
</dbReference>
<reference evidence="2" key="1">
    <citation type="journal article" date="2014" name="Front. Microbiol.">
        <title>High frequency of phylogenetically diverse reductive dehalogenase-homologous genes in deep subseafloor sedimentary metagenomes.</title>
        <authorList>
            <person name="Kawai M."/>
            <person name="Futagami T."/>
            <person name="Toyoda A."/>
            <person name="Takaki Y."/>
            <person name="Nishi S."/>
            <person name="Hori S."/>
            <person name="Arai W."/>
            <person name="Tsubouchi T."/>
            <person name="Morono Y."/>
            <person name="Uchiyama I."/>
            <person name="Ito T."/>
            <person name="Fujiyama A."/>
            <person name="Inagaki F."/>
            <person name="Takami H."/>
        </authorList>
    </citation>
    <scope>NUCLEOTIDE SEQUENCE</scope>
    <source>
        <strain evidence="2">Expedition CK06-06</strain>
    </source>
</reference>
<dbReference type="GO" id="GO:0051082">
    <property type="term" value="F:unfolded protein binding"/>
    <property type="evidence" value="ECO:0007669"/>
    <property type="project" value="InterPro"/>
</dbReference>
<dbReference type="Gene3D" id="2.60.260.20">
    <property type="entry name" value="Urease metallochaperone UreE, N-terminal domain"/>
    <property type="match status" value="1"/>
</dbReference>
<evidence type="ECO:0000313" key="2">
    <source>
        <dbReference type="EMBL" id="GAG84789.1"/>
    </source>
</evidence>
<proteinExistence type="predicted"/>
<dbReference type="CDD" id="cd10747">
    <property type="entry name" value="DnaJ_C"/>
    <property type="match status" value="1"/>
</dbReference>
<sequence length="124" mass="13006">GGASGDLLLNVGVDPHAVYRRERDMLAVSLPISLSEALEGAKVDLPTPWGVISLRIPAGTSSGKKLRAAGMGVRHANGSKGDLIAEVQIVLPEMDDEAVSKSLLEAVKAAELNSPKDPRASIKW</sequence>
<feature type="non-terminal residue" evidence="2">
    <location>
        <position position="1"/>
    </location>
</feature>
<name>X1APV2_9ZZZZ</name>
<dbReference type="AlphaFoldDB" id="X1APV2"/>
<protein>
    <recommendedName>
        <fullName evidence="1">Chaperone DnaJ C-terminal domain-containing protein</fullName>
    </recommendedName>
</protein>
<organism evidence="2">
    <name type="scientific">marine sediment metagenome</name>
    <dbReference type="NCBI Taxonomy" id="412755"/>
    <lineage>
        <taxon>unclassified sequences</taxon>
        <taxon>metagenomes</taxon>
        <taxon>ecological metagenomes</taxon>
    </lineage>
</organism>
<dbReference type="SUPFAM" id="SSF49493">
    <property type="entry name" value="HSP40/DnaJ peptide-binding domain"/>
    <property type="match status" value="1"/>
</dbReference>
<comment type="caution">
    <text evidence="2">The sequence shown here is derived from an EMBL/GenBank/DDBJ whole genome shotgun (WGS) entry which is preliminary data.</text>
</comment>
<dbReference type="GO" id="GO:0006457">
    <property type="term" value="P:protein folding"/>
    <property type="evidence" value="ECO:0007669"/>
    <property type="project" value="InterPro"/>
</dbReference>
<dbReference type="InterPro" id="IPR002939">
    <property type="entry name" value="DnaJ_C"/>
</dbReference>
<dbReference type="InterPro" id="IPR008971">
    <property type="entry name" value="HSP40/DnaJ_pept-bd"/>
</dbReference>